<feature type="compositionally biased region" description="Acidic residues" evidence="1">
    <location>
        <begin position="10"/>
        <end position="22"/>
    </location>
</feature>
<evidence type="ECO:0000313" key="5">
    <source>
        <dbReference type="Proteomes" id="UP000596742"/>
    </source>
</evidence>
<dbReference type="PANTHER" id="PTHR15600:SF42">
    <property type="entry name" value="SACSIN"/>
    <property type="match status" value="1"/>
</dbReference>
<protein>
    <submittedName>
        <fullName evidence="4">Sacsin</fullName>
    </submittedName>
</protein>
<evidence type="ECO:0000313" key="4">
    <source>
        <dbReference type="EMBL" id="VDI58721.1"/>
    </source>
</evidence>
<organism evidence="4 5">
    <name type="scientific">Mytilus galloprovincialis</name>
    <name type="common">Mediterranean mussel</name>
    <dbReference type="NCBI Taxonomy" id="29158"/>
    <lineage>
        <taxon>Eukaryota</taxon>
        <taxon>Metazoa</taxon>
        <taxon>Spiralia</taxon>
        <taxon>Lophotrochozoa</taxon>
        <taxon>Mollusca</taxon>
        <taxon>Bivalvia</taxon>
        <taxon>Autobranchia</taxon>
        <taxon>Pteriomorphia</taxon>
        <taxon>Mytilida</taxon>
        <taxon>Mytiloidea</taxon>
        <taxon>Mytilidae</taxon>
        <taxon>Mytilinae</taxon>
        <taxon>Mytilus</taxon>
    </lineage>
</organism>
<dbReference type="OrthoDB" id="1262810at2759"/>
<dbReference type="Pfam" id="PF05168">
    <property type="entry name" value="HEPN"/>
    <property type="match status" value="1"/>
</dbReference>
<evidence type="ECO:0000259" key="3">
    <source>
        <dbReference type="Pfam" id="PF25794"/>
    </source>
</evidence>
<keyword evidence="5" id="KW-1185">Reference proteome</keyword>
<dbReference type="InterPro" id="IPR058210">
    <property type="entry name" value="SACS/Nov_dom"/>
</dbReference>
<reference evidence="4" key="1">
    <citation type="submission" date="2018-11" db="EMBL/GenBank/DDBJ databases">
        <authorList>
            <person name="Alioto T."/>
            <person name="Alioto T."/>
        </authorList>
    </citation>
    <scope>NUCLEOTIDE SEQUENCE</scope>
</reference>
<feature type="domain" description="Sacsin/Nov" evidence="3">
    <location>
        <begin position="30"/>
        <end position="243"/>
    </location>
</feature>
<dbReference type="Gene3D" id="1.20.120.330">
    <property type="entry name" value="Nucleotidyltransferases domain 2"/>
    <property type="match status" value="1"/>
</dbReference>
<dbReference type="InterPro" id="IPR007842">
    <property type="entry name" value="HEPN_dom"/>
</dbReference>
<dbReference type="PANTHER" id="PTHR15600">
    <property type="entry name" value="SACSIN"/>
    <property type="match status" value="1"/>
</dbReference>
<dbReference type="InterPro" id="IPR052972">
    <property type="entry name" value="Sacsin_chaperone_reg"/>
</dbReference>
<dbReference type="Pfam" id="PF25794">
    <property type="entry name" value="SACS"/>
    <property type="match status" value="2"/>
</dbReference>
<evidence type="ECO:0000259" key="2">
    <source>
        <dbReference type="Pfam" id="PF05168"/>
    </source>
</evidence>
<feature type="region of interest" description="Disordered" evidence="1">
    <location>
        <begin position="1"/>
        <end position="23"/>
    </location>
</feature>
<dbReference type="GO" id="GO:0030544">
    <property type="term" value="F:Hsp70 protein binding"/>
    <property type="evidence" value="ECO:0007669"/>
    <property type="project" value="TreeGrafter"/>
</dbReference>
<dbReference type="Gene3D" id="3.30.565.10">
    <property type="entry name" value="Histidine kinase-like ATPase, C-terminal domain"/>
    <property type="match status" value="1"/>
</dbReference>
<dbReference type="NCBIfam" id="NF047352">
    <property type="entry name" value="P_loop_sacsin"/>
    <property type="match status" value="2"/>
</dbReference>
<dbReference type="InterPro" id="IPR036890">
    <property type="entry name" value="HATPase_C_sf"/>
</dbReference>
<proteinExistence type="predicted"/>
<gene>
    <name evidence="4" type="ORF">MGAL_10B013602</name>
</gene>
<dbReference type="SUPFAM" id="SSF81593">
    <property type="entry name" value="Nucleotidyltransferase substrate binding subunit/domain"/>
    <property type="match status" value="1"/>
</dbReference>
<comment type="caution">
    <text evidence="4">The sequence shown here is derived from an EMBL/GenBank/DDBJ whole genome shotgun (WGS) entry which is preliminary data.</text>
</comment>
<dbReference type="Proteomes" id="UP000596742">
    <property type="component" value="Unassembled WGS sequence"/>
</dbReference>
<accession>A0A8B6G541</accession>
<name>A0A8B6G541_MYTGA</name>
<feature type="domain" description="Sacsin/Nov" evidence="3">
    <location>
        <begin position="823"/>
        <end position="1058"/>
    </location>
</feature>
<dbReference type="SUPFAM" id="SSF55874">
    <property type="entry name" value="ATPase domain of HSP90 chaperone/DNA topoisomerase II/histidine kinase"/>
    <property type="match status" value="2"/>
</dbReference>
<sequence length="2617" mass="300882">MAKQLHPTDSDTDTDETSDEEQWFQMKRPSLLKQLQNIMREYPDDVQILYELVQNAEDAKASKMKIMFDSQNIDPGGSYGKYLKSPALCVYNDAVFEKDDWDGIASVFLSHKENKAYKIGRYGQGFKSVFHITDFPVVISGQSVLLIDPFRDKECHKTKLRKFETEIVESGVLNLFGLSRDIIRKGQYNGTIFWFPLRTSVSKLSKNVYVSSKIEDILELFKIDAHHVLLFLKYLKEIEICSLGGQILHKTIMIFDDTKTYDSLCSMWRKIESGTRDTQCTAYNCTTHALAYPCRQSKKPLQWTVVHFYAGDSEMGKSLASLAKDTEIACLPYAGVAFQRDTLNSESGRVFNFLPLPATTNTKLPVHVNANFALSQNRRHLKLSDGKSSDKFVQWNEKVVSKLVPMAYVKLVEHLIEQSKKHRNPENQLTMVYDCMPQHKIFDSFWGLCVSEFYKLIIQLPVLFTERNKGKWVFKDSAILCNITSSDISGTSSKILCIQKTIKKVLLHLEKDVVDLRESMKILINHGKIVQISPLEIIKYLKCSDSVIQRLDRENKINLLFYIMTDSIVEIEGLKLLPIQSGDFESFRHIFGDQESEKYTYVATSSMDSSLLLGQENRFVSQDLPDLLTKKLSALALKGCFQLRILDYQHIPHLLGEVFMLYCEYVEGRRQFVPKQKPCPLNVQWIRKVWSIINRMENRDDLQHFEKLPLIPQFPPGSSQIVSFHVLKGNYILTGYENTGLQNLHEKILNILQANGIRNLDCNEIIESANIIGKYISLPAYESIIELLKDKPAAKKEIQTCVGLKKDLRSLKKTTARSFGQKELLVTRLKGILTSYPRNHSILKEMIQNADDAGAREIHIVYDMRHHRKNALSHDLEILQGPALCIFNDACFTDNDLKGIERLGIGSKGDDRTKTGQFGIGFNSVYHLTDAPCILSLGPAAARGGFFWVLDPHCRYSPYAKDGDPGTCMDATELQSDYPEVYDTFFATPKIRRNEGTWFRLPIRSAAHEKSEICDSTYHLSDIEHLLLTMTMDIEECLLFLLNIKQISISSIDSNSKHTIYCSVRVSDVGDAKDEQCKFKDQLKTMNNTMKYSPSSIFSTNIVEYKYLIDVKFNSKASSQWMIVQTLGFTDLQEINQTLKESVQRGEIGFIPRGGVAFQITASDHSTKNSKAFCLLPLPVETGLPIHVNGQFAIDMSRNKLWGSEESSSSDVRRTWNLELIRKCIAYAYAGGIGFLKRSMVEKKVVSAIKDFSRSFPLYSTAKHIFWKELVSYVFFYIHKRQFVVYPVIQRTKKEKSSLHNLRSHVPRLETKETIKWVRRQNLNEIPILVDDLILPYVSSLKMDLLRNCFLDLGMKLVTLPSNLQSSMLSACEHLNKSSGHSIETCICIQNISPKAAIDFFKSGNSGMKDCYSNKIKTVGQVKLCLEYCLNCDDLKELNGVPLLLKNDNSLETFQDQNPFILSKFVDLLPKSSGRFVHKSLIPMTKLHRLSFEKLTMSQFALLLPKSMDSRFKTNIVKDWNPTDSLLSREWLECFWEFVDSTGECLDVLHDWALLPVSMLQKENLIALKFCDIVIDYDSFEKGQQPELYSILQKLHLPTPTLKSSLLDTRLVKHEHNCNLLRCMYMMRNSLTLANLTETDRVTLVSYLVTGLISSEKSQIDQLKQLSLFTTMEGYVICLQTTSFMALKEASNMSLPGLEHLCKELDLTVLRYYPEWWKLYRIIDCNVIDISEWYSKYILPRFEKVCEDSHIFHLNYINVNLLGNPNVLSALSKVRFIREGKCIYSADEYFNPDHPLFEKLCNNTDFPPPPFNDVRWRKLLVNAGLITEISERALLYFTKMIEAMSQTKDLFPKLQILLNELFHFIANEKSVSSQFIQQISKVRFLLIDRNESKYEDIHQSLHTKLRLTSFQETLSNDQIELVWTTADVLPRYAMPSDKNLLKKLKISEEPNFEVVRQHAKNICSALFLSTEDHDETLLTTIMERIYRYLSRKEINVSELNTIPLIHIIKHKKFAYPVEVVKNINDSNEMPPYLLKAPIEYGQFFKFFSCLGMKDEPTVATYSKVLLKIHENCSHSPLGPNEIIMVQKALHCFMRAIQQLQEPVDDLEVDELYLMSERNQLLPANELYYESLEIRRQRLETEDNLHFLADFGCLGINVVELPRLFAMIPERHRPLSVQSIVTEELAFYELNESETALKLLEILTSETFIKALLRICKHDQKKISNTLTVKDMQPISATLRRLRVFGVSKLETSLKRGHVNIDGTKLKKTCFYDDEKEIIYIHDQRFGVDTWLSRYGIELERMLRVACFGKFQSCSLLGIFSIISSDFDRLHERLSELGVALLEEDLTNLIWYPLPGSLVPKEVHPRLRKPLKPISNNQYAVIPCLSNKSNYGRFQDSEIFIYVVVTNAAFSSGGTLQYYMLNVGEQQEIKIDKDLILELQPLGRHTEEGGEFEFSSNESAVDEIDSRTLHNARECQVFRLPNPQKQIGWIWFTQARYDLQAGHATLHRIDFEPFKGYNWICIQCQQAAEKAVKAAQYATDANQVQRSHLFRDNIPKGDSRLSNLCSDMSNLIGPINALRYPENYHPIPPSEKFNREHASNALLLTDRILTYVSKEYFM</sequence>
<evidence type="ECO:0000256" key="1">
    <source>
        <dbReference type="SAM" id="MobiDB-lite"/>
    </source>
</evidence>
<dbReference type="EMBL" id="UYJE01007871">
    <property type="protein sequence ID" value="VDI58721.1"/>
    <property type="molecule type" value="Genomic_DNA"/>
</dbReference>
<feature type="domain" description="HEPN" evidence="2">
    <location>
        <begin position="2490"/>
        <end position="2612"/>
    </location>
</feature>